<keyword evidence="3" id="KW-0408">Iron</keyword>
<dbReference type="GO" id="GO:0046872">
    <property type="term" value="F:metal ion binding"/>
    <property type="evidence" value="ECO:0007669"/>
    <property type="project" value="UniProtKB-KW"/>
</dbReference>
<evidence type="ECO:0000313" key="7">
    <source>
        <dbReference type="Proteomes" id="UP000198816"/>
    </source>
</evidence>
<dbReference type="GO" id="GO:0005737">
    <property type="term" value="C:cytoplasm"/>
    <property type="evidence" value="ECO:0007669"/>
    <property type="project" value="UniProtKB-ARBA"/>
</dbReference>
<gene>
    <name evidence="6" type="ORF">SAMN05421783_108133</name>
</gene>
<reference evidence="7" key="1">
    <citation type="submission" date="2016-10" db="EMBL/GenBank/DDBJ databases">
        <authorList>
            <person name="Varghese N."/>
            <person name="Submissions S."/>
        </authorList>
    </citation>
    <scope>NUCLEOTIDE SEQUENCE [LARGE SCALE GENOMIC DNA]</scope>
    <source>
        <strain evidence="7">DSM 217</strain>
    </source>
</reference>
<evidence type="ECO:0000256" key="4">
    <source>
        <dbReference type="ARBA" id="ARBA00023014"/>
    </source>
</evidence>
<dbReference type="Gene3D" id="3.40.5.90">
    <property type="entry name" value="CDGSH iron-sulfur domain, mitoNEET-type"/>
    <property type="match status" value="2"/>
</dbReference>
<protein>
    <submittedName>
        <fullName evidence="6">Uncharacterized Fe-S cluster protein YjdI</fullName>
    </submittedName>
</protein>
<dbReference type="PANTHER" id="PTHR46491:SF3">
    <property type="entry name" value="CDGSH IRON-SULFUR DOMAIN-CONTAINING PROTEIN 3, MITOCHONDRIAL"/>
    <property type="match status" value="1"/>
</dbReference>
<name>A0A1H2WC47_THIRO</name>
<organism evidence="6 7">
    <name type="scientific">Thiocapsa roseopersicina</name>
    <dbReference type="NCBI Taxonomy" id="1058"/>
    <lineage>
        <taxon>Bacteria</taxon>
        <taxon>Pseudomonadati</taxon>
        <taxon>Pseudomonadota</taxon>
        <taxon>Gammaproteobacteria</taxon>
        <taxon>Chromatiales</taxon>
        <taxon>Chromatiaceae</taxon>
        <taxon>Thiocapsa</taxon>
    </lineage>
</organism>
<dbReference type="AlphaFoldDB" id="A0A1H2WC47"/>
<dbReference type="RefSeq" id="WP_093031211.1">
    <property type="nucleotide sequence ID" value="NZ_FNNZ01000008.1"/>
</dbReference>
<dbReference type="SMART" id="SM00704">
    <property type="entry name" value="ZnF_CDGSH"/>
    <property type="match status" value="2"/>
</dbReference>
<dbReference type="STRING" id="1058.SAMN05421783_108133"/>
<proteinExistence type="predicted"/>
<feature type="domain" description="Iron-binding zinc finger CDGSH type" evidence="5">
    <location>
        <begin position="178"/>
        <end position="214"/>
    </location>
</feature>
<keyword evidence="4" id="KW-0411">Iron-sulfur</keyword>
<keyword evidence="1" id="KW-0001">2Fe-2S</keyword>
<dbReference type="GO" id="GO:0051537">
    <property type="term" value="F:2 iron, 2 sulfur cluster binding"/>
    <property type="evidence" value="ECO:0007669"/>
    <property type="project" value="UniProtKB-KW"/>
</dbReference>
<dbReference type="PANTHER" id="PTHR46491">
    <property type="entry name" value="CDGSH IRON SULFUR DOMAIN PROTEIN HOMOLOG"/>
    <property type="match status" value="1"/>
</dbReference>
<evidence type="ECO:0000259" key="5">
    <source>
        <dbReference type="SMART" id="SM00704"/>
    </source>
</evidence>
<dbReference type="InterPro" id="IPR042216">
    <property type="entry name" value="MitoNEET_CISD"/>
</dbReference>
<dbReference type="InterPro" id="IPR052950">
    <property type="entry name" value="CISD"/>
</dbReference>
<dbReference type="InterPro" id="IPR018967">
    <property type="entry name" value="FeS-contain_CDGSH-typ"/>
</dbReference>
<evidence type="ECO:0000256" key="1">
    <source>
        <dbReference type="ARBA" id="ARBA00022714"/>
    </source>
</evidence>
<evidence type="ECO:0000256" key="2">
    <source>
        <dbReference type="ARBA" id="ARBA00022723"/>
    </source>
</evidence>
<feature type="domain" description="Iron-binding zinc finger CDGSH type" evidence="5">
    <location>
        <begin position="102"/>
        <end position="139"/>
    </location>
</feature>
<sequence>MSKKRSLDFAGKEIDVRFDGRLCIHVGECGHSAGDLFVADRQPWCMPDLVSKEEVREIIERCPSGALTYTDKAGIPEAPPAENSLTVAYNGPLYLTGDLEIEGAGDDMPGVRFRAALCRCGASKNKPFCDNSHIEAKFEDYGAVGEKGPGLTATGGKLGVELRPDGPLVLTGNLSIRAGTGRLAWQGDKAFLCRCGASKNKPFCDGTHKKVGFKG</sequence>
<dbReference type="Pfam" id="PF06902">
    <property type="entry name" value="Fer4_19"/>
    <property type="match status" value="1"/>
</dbReference>
<evidence type="ECO:0000313" key="6">
    <source>
        <dbReference type="EMBL" id="SDW78056.1"/>
    </source>
</evidence>
<keyword evidence="2" id="KW-0479">Metal-binding</keyword>
<keyword evidence="7" id="KW-1185">Reference proteome</keyword>
<dbReference type="Pfam" id="PF09360">
    <property type="entry name" value="zf-CDGSH"/>
    <property type="match status" value="2"/>
</dbReference>
<dbReference type="OrthoDB" id="9795032at2"/>
<dbReference type="EMBL" id="FNNZ01000008">
    <property type="protein sequence ID" value="SDW78056.1"/>
    <property type="molecule type" value="Genomic_DNA"/>
</dbReference>
<evidence type="ECO:0000256" key="3">
    <source>
        <dbReference type="ARBA" id="ARBA00023004"/>
    </source>
</evidence>
<accession>A0A1H2WC47</accession>
<dbReference type="Proteomes" id="UP000198816">
    <property type="component" value="Unassembled WGS sequence"/>
</dbReference>
<dbReference type="InterPro" id="IPR010693">
    <property type="entry name" value="Divergent_4Fe-4S_mono-cluster"/>
</dbReference>